<feature type="compositionally biased region" description="Basic residues" evidence="13">
    <location>
        <begin position="824"/>
        <end position="833"/>
    </location>
</feature>
<feature type="compositionally biased region" description="Low complexity" evidence="13">
    <location>
        <begin position="204"/>
        <end position="213"/>
    </location>
</feature>
<feature type="region of interest" description="Disordered" evidence="13">
    <location>
        <begin position="1670"/>
        <end position="1720"/>
    </location>
</feature>
<dbReference type="Proteomes" id="UP001652621">
    <property type="component" value="Unplaced"/>
</dbReference>
<feature type="compositionally biased region" description="Polar residues" evidence="13">
    <location>
        <begin position="1807"/>
        <end position="1816"/>
    </location>
</feature>
<evidence type="ECO:0000256" key="10">
    <source>
        <dbReference type="ARBA" id="ARBA00023242"/>
    </source>
</evidence>
<feature type="compositionally biased region" description="Low complexity" evidence="13">
    <location>
        <begin position="1361"/>
        <end position="1375"/>
    </location>
</feature>
<feature type="region of interest" description="Disordered" evidence="13">
    <location>
        <begin position="402"/>
        <end position="556"/>
    </location>
</feature>
<feature type="compositionally biased region" description="Polar residues" evidence="13">
    <location>
        <begin position="1825"/>
        <end position="1836"/>
    </location>
</feature>
<feature type="compositionally biased region" description="Low complexity" evidence="13">
    <location>
        <begin position="459"/>
        <end position="489"/>
    </location>
</feature>
<feature type="region of interest" description="Disordered" evidence="13">
    <location>
        <begin position="614"/>
        <end position="668"/>
    </location>
</feature>
<proteinExistence type="inferred from homology"/>
<feature type="compositionally biased region" description="Polar residues" evidence="13">
    <location>
        <begin position="1238"/>
        <end position="1250"/>
    </location>
</feature>
<feature type="compositionally biased region" description="Polar residues" evidence="13">
    <location>
        <begin position="1040"/>
        <end position="1051"/>
    </location>
</feature>
<feature type="compositionally biased region" description="Acidic residues" evidence="13">
    <location>
        <begin position="444"/>
        <end position="453"/>
    </location>
</feature>
<evidence type="ECO:0000256" key="2">
    <source>
        <dbReference type="ARBA" id="ARBA00007354"/>
    </source>
</evidence>
<feature type="region of interest" description="Disordered" evidence="13">
    <location>
        <begin position="1393"/>
        <end position="1418"/>
    </location>
</feature>
<evidence type="ECO:0000259" key="14">
    <source>
        <dbReference type="Pfam" id="PF18876"/>
    </source>
</evidence>
<evidence type="ECO:0000256" key="1">
    <source>
        <dbReference type="ARBA" id="ARBA00004123"/>
    </source>
</evidence>
<feature type="region of interest" description="Disordered" evidence="13">
    <location>
        <begin position="1289"/>
        <end position="1316"/>
    </location>
</feature>
<feature type="region of interest" description="Disordered" evidence="13">
    <location>
        <begin position="82"/>
        <end position="250"/>
    </location>
</feature>
<feature type="region of interest" description="Disordered" evidence="13">
    <location>
        <begin position="1159"/>
        <end position="1254"/>
    </location>
</feature>
<feature type="compositionally biased region" description="Low complexity" evidence="13">
    <location>
        <begin position="335"/>
        <end position="358"/>
    </location>
</feature>
<feature type="region of interest" description="Disordered" evidence="13">
    <location>
        <begin position="742"/>
        <end position="769"/>
    </location>
</feature>
<feature type="compositionally biased region" description="Polar residues" evidence="13">
    <location>
        <begin position="969"/>
        <end position="981"/>
    </location>
</feature>
<comment type="subcellular location">
    <subcellularLocation>
        <location evidence="1">Nucleus</location>
    </subcellularLocation>
</comment>
<feature type="compositionally biased region" description="Low complexity" evidence="13">
    <location>
        <begin position="1118"/>
        <end position="1127"/>
    </location>
</feature>
<feature type="compositionally biased region" description="Basic and acidic residues" evidence="13">
    <location>
        <begin position="18"/>
        <end position="29"/>
    </location>
</feature>
<feature type="compositionally biased region" description="Basic and acidic residues" evidence="13">
    <location>
        <begin position="1696"/>
        <end position="1715"/>
    </location>
</feature>
<dbReference type="Gene3D" id="6.10.250.2670">
    <property type="match status" value="1"/>
</dbReference>
<evidence type="ECO:0000256" key="12">
    <source>
        <dbReference type="ARBA" id="ARBA00032149"/>
    </source>
</evidence>
<comment type="function">
    <text evidence="11">Has a role in transcriptional regulation. Acts in parallel with the Ras/MAPK and the PI3K/PKB pathways in the control of cell identity and cellular growth. Essential for regulation of the cytoskeleton and cell growth but not for cell proliferation or growth rate. Required specifically for the microtubule-based basal transport of lipid droplets. Plays a partially redundant function downstream of Raf in cell fate specification in the developing eye. Pair-rule protein that regulates embryonic cellularization, gastrulation and segmentation.</text>
</comment>
<evidence type="ECO:0000256" key="8">
    <source>
        <dbReference type="ARBA" id="ARBA00023125"/>
    </source>
</evidence>
<dbReference type="PANTHER" id="PTHR10528">
    <property type="entry name" value="AF4/FMR2 FAMILY MEMBER"/>
    <property type="match status" value="1"/>
</dbReference>
<keyword evidence="6" id="KW-0562">Pair-rule protein</keyword>
<feature type="region of interest" description="Disordered" evidence="13">
    <location>
        <begin position="969"/>
        <end position="1134"/>
    </location>
</feature>
<evidence type="ECO:0000256" key="7">
    <source>
        <dbReference type="ARBA" id="ARBA00023015"/>
    </source>
</evidence>
<feature type="compositionally biased region" description="Low complexity" evidence="13">
    <location>
        <begin position="137"/>
        <end position="148"/>
    </location>
</feature>
<evidence type="ECO:0000256" key="13">
    <source>
        <dbReference type="SAM" id="MobiDB-lite"/>
    </source>
</evidence>
<feature type="region of interest" description="Disordered" evidence="13">
    <location>
        <begin position="1877"/>
        <end position="1917"/>
    </location>
</feature>
<dbReference type="InterPro" id="IPR007797">
    <property type="entry name" value="AF4/FMR2"/>
</dbReference>
<feature type="compositionally biased region" description="Polar residues" evidence="13">
    <location>
        <begin position="1102"/>
        <end position="1117"/>
    </location>
</feature>
<keyword evidence="10" id="KW-0539">Nucleus</keyword>
<feature type="region of interest" description="Disordered" evidence="13">
    <location>
        <begin position="1765"/>
        <end position="1836"/>
    </location>
</feature>
<feature type="compositionally biased region" description="Basic residues" evidence="13">
    <location>
        <begin position="1086"/>
        <end position="1096"/>
    </location>
</feature>
<evidence type="ECO:0000256" key="9">
    <source>
        <dbReference type="ARBA" id="ARBA00023163"/>
    </source>
</evidence>
<evidence type="ECO:0000313" key="16">
    <source>
        <dbReference type="RefSeq" id="XP_058987394.1"/>
    </source>
</evidence>
<evidence type="ECO:0000256" key="11">
    <source>
        <dbReference type="ARBA" id="ARBA00024653"/>
    </source>
</evidence>
<feature type="region of interest" description="Disordered" evidence="13">
    <location>
        <begin position="18"/>
        <end position="60"/>
    </location>
</feature>
<keyword evidence="9" id="KW-0804">Transcription</keyword>
<reference evidence="16" key="1">
    <citation type="submission" date="2025-08" db="UniProtKB">
        <authorList>
            <consortium name="RefSeq"/>
        </authorList>
    </citation>
    <scope>IDENTIFICATION</scope>
    <source>
        <strain evidence="16">Aabys</strain>
        <tissue evidence="16">Whole body</tissue>
    </source>
</reference>
<feature type="compositionally biased region" description="Polar residues" evidence="13">
    <location>
        <begin position="742"/>
        <end position="751"/>
    </location>
</feature>
<organism evidence="15 16">
    <name type="scientific">Musca domestica</name>
    <name type="common">House fly</name>
    <dbReference type="NCBI Taxonomy" id="7370"/>
    <lineage>
        <taxon>Eukaryota</taxon>
        <taxon>Metazoa</taxon>
        <taxon>Ecdysozoa</taxon>
        <taxon>Arthropoda</taxon>
        <taxon>Hexapoda</taxon>
        <taxon>Insecta</taxon>
        <taxon>Pterygota</taxon>
        <taxon>Neoptera</taxon>
        <taxon>Endopterygota</taxon>
        <taxon>Diptera</taxon>
        <taxon>Brachycera</taxon>
        <taxon>Muscomorpha</taxon>
        <taxon>Muscoidea</taxon>
        <taxon>Muscidae</taxon>
        <taxon>Musca</taxon>
    </lineage>
</organism>
<feature type="compositionally biased region" description="Low complexity" evidence="13">
    <location>
        <begin position="1006"/>
        <end position="1031"/>
    </location>
</feature>
<keyword evidence="7" id="KW-0805">Transcription regulation</keyword>
<feature type="region of interest" description="Disordered" evidence="13">
    <location>
        <begin position="1346"/>
        <end position="1381"/>
    </location>
</feature>
<gene>
    <name evidence="16" type="primary">LOC109614186</name>
</gene>
<feature type="compositionally biased region" description="Acidic residues" evidence="13">
    <location>
        <begin position="618"/>
        <end position="630"/>
    </location>
</feature>
<feature type="region of interest" description="Disordered" evidence="13">
    <location>
        <begin position="1490"/>
        <end position="1509"/>
    </location>
</feature>
<keyword evidence="15" id="KW-1185">Reference proteome</keyword>
<evidence type="ECO:0000256" key="5">
    <source>
        <dbReference type="ARBA" id="ARBA00022553"/>
    </source>
</evidence>
<dbReference type="Pfam" id="PF18876">
    <property type="entry name" value="AFF4_CHD"/>
    <property type="match status" value="1"/>
</dbReference>
<evidence type="ECO:0000256" key="6">
    <source>
        <dbReference type="ARBA" id="ARBA00022788"/>
    </source>
</evidence>
<feature type="compositionally biased region" description="Basic and acidic residues" evidence="13">
    <location>
        <begin position="634"/>
        <end position="658"/>
    </location>
</feature>
<feature type="compositionally biased region" description="Basic and acidic residues" evidence="13">
    <location>
        <begin position="1784"/>
        <end position="1806"/>
    </location>
</feature>
<feature type="compositionally biased region" description="Low complexity" evidence="13">
    <location>
        <begin position="929"/>
        <end position="942"/>
    </location>
</feature>
<feature type="compositionally biased region" description="Low complexity" evidence="13">
    <location>
        <begin position="2077"/>
        <end position="2088"/>
    </location>
</feature>
<feature type="compositionally biased region" description="Low complexity" evidence="13">
    <location>
        <begin position="885"/>
        <end position="913"/>
    </location>
</feature>
<feature type="region of interest" description="Disordered" evidence="13">
    <location>
        <begin position="303"/>
        <end position="359"/>
    </location>
</feature>
<feature type="compositionally biased region" description="Low complexity" evidence="13">
    <location>
        <begin position="102"/>
        <end position="122"/>
    </location>
</feature>
<keyword evidence="4" id="KW-0217">Developmental protein</keyword>
<feature type="compositionally biased region" description="Low complexity" evidence="13">
    <location>
        <begin position="496"/>
        <end position="505"/>
    </location>
</feature>
<feature type="domain" description="AF4/FMR2 C-terminal homology" evidence="14">
    <location>
        <begin position="1942"/>
        <end position="2176"/>
    </location>
</feature>
<feature type="compositionally biased region" description="Polar residues" evidence="13">
    <location>
        <begin position="852"/>
        <end position="861"/>
    </location>
</feature>
<dbReference type="PANTHER" id="PTHR10528:SF17">
    <property type="entry name" value="AF4_FMR2 FAMILY MEMBER LILLI"/>
    <property type="match status" value="1"/>
</dbReference>
<keyword evidence="8" id="KW-0238">DNA-binding</keyword>
<feature type="compositionally biased region" description="Low complexity" evidence="13">
    <location>
        <begin position="522"/>
        <end position="546"/>
    </location>
</feature>
<feature type="compositionally biased region" description="Polar residues" evidence="13">
    <location>
        <begin position="219"/>
        <end position="237"/>
    </location>
</feature>
<feature type="compositionally biased region" description="Polar residues" evidence="13">
    <location>
        <begin position="1497"/>
        <end position="1508"/>
    </location>
</feature>
<name>A0ABM3VNL6_MUSDO</name>
<feature type="compositionally biased region" description="Basic and acidic residues" evidence="13">
    <location>
        <begin position="415"/>
        <end position="429"/>
    </location>
</feature>
<dbReference type="InterPro" id="IPR043640">
    <property type="entry name" value="AF4/FMR2_CHD"/>
</dbReference>
<feature type="region of interest" description="Disordered" evidence="13">
    <location>
        <begin position="797"/>
        <end position="957"/>
    </location>
</feature>
<evidence type="ECO:0000256" key="3">
    <source>
        <dbReference type="ARBA" id="ARBA00021888"/>
    </source>
</evidence>
<feature type="compositionally biased region" description="Polar residues" evidence="13">
    <location>
        <begin position="1177"/>
        <end position="1199"/>
    </location>
</feature>
<feature type="region of interest" description="Disordered" evidence="13">
    <location>
        <begin position="2074"/>
        <end position="2094"/>
    </location>
</feature>
<protein>
    <recommendedName>
        <fullName evidence="3">AF4/FMR2 family member lilli</fullName>
    </recommendedName>
    <alternativeName>
        <fullName evidence="12">Protein lilliputian</fullName>
    </alternativeName>
</protein>
<keyword evidence="5" id="KW-0597">Phosphoprotein</keyword>
<sequence>MDLKKILKPRMDDYEYERKVRREREKSERQQVQASSSSNREVALFSEPRRVNPSEDDDDIAAKLGDYSKVKDFINLYTVGISNSGHRQMPPNAVLPGIVPTSPASSSLISPMSSSSSSSSRLQPPPPPQSQQPPPSHHYQQHQQQLRQAPYVKQADNKPPYNGRGGYPGQSVNRLSSGMAPPKGPPGSLLPPSSTHMPNGRQTSSSSSASEKSYLGPPSASSSTTHNGRFSQPSIPKQRQKPAFHTEENDIKEILNQVTTAFRPPKMLTGIDATPHNTLMENYNLNEPNKHKYSFDISEKTNSMIEPLDSSPPHNDMPAPRYVPPLSAAATQMPSTQSASNNLSSSSSSYSSSTTSSTYIAPPPAANASSASAINNMTSTSASTGLSLTSSSYSSMHNAAITSSPTVPLSPLMGRTKDTGFLKPFKSEKPTPPPIENRNNTLENDLELSESDDDRVKLSSHSAVNSSDSSQSDSSESGSESSKSETNQSIIPAATQHHLQQHQQQMSSSLASKKKIGPGCTASSGSSSSGLGSSAPPSGGSSSSSSNKTPSPNTTKWQLSRYFNKAPQHQTPTQDVVSPSAGSVANSVNPMNVAKIITLKGGAQIIPEQLTNIKNESMLDDDDEDDDDNGNDNVNKDIDRSSRRSRNKKDGGKNETFQHPDLAGATAAFPTRKTSSLLVTPLSPILTDIKKESSTSLGGTSSQQQVSDFLSMNSNQIKHETMVIAGGHTTVTPYDVLNPISTLSSDSNSNDEGSRERLPVRGPGGTLQIPGVPAAITALPRSPPIMQKAQMPNTVTMIPLGPLSSGSNGRGTAPIAPIPPTPTRAKKPRKKLKQQQNALLAPDTSDEESDNANKQRLTSPPSGAVAKTMTTPGGTKKGRGRPRKTATPSSGNSSTTAATGPPVVVVTATKGPTLTAKKDINKKPPPTAPTTTPTSKDSATATARRRMSRLSSTNSLALQEAMAVPPITTTPIKQQLPTTSPVALKATPPPPVIVKTQIKETALKTSTSDDSSSSSDSSSFSNSKSSCSSSDSEIEEPSKKPTQSDAYPSLTSDDDDDENTATKALQKPGDLTSTKAVTAAVPSSAHPKRIVKKLNTRKSSLEDLSTASSTKLNNICLSSPSSSSSESSAEDFLPPAIFANQQTAAGTTAATQSIGAAAVASNGAAGTGSGGSSQRSVNQQSPYKVSSALSNRSRKQTPCSSAFSSESSAEDNSDSDLGVARKEKKLKRDKPKSDKNKISTLTRIFKTSNEGGAKKQGQVLIVDQSEEQQQQQQIQKHISPALRGSQENLAAAAGHTPTAQSPRLTPGGQLRSPRSLPPLATQVLTAGCLMGTASHRTPDRVPFDRVTTSAERKLQQRIKTPTRTPTRTPPTTRTPTPTPPIGAAAVNASSITTNPTPSASPATAAAGTAGIVPPPSSSRLPTSLICKIDLSRLLPIPAEWHSNTYRLYGRDAATNSQPYLTPASAGRTPIYDHETILNADMHSCNTQMRLKSGGSGSVTPRSTGNRTPLQAGASITAERELSHSRESLHDIAKDMGVINPGRLSSRSTDGSICGGGSTPKDLGSHLLPPGPPNGYSSVTAIARGYASPSNCGGKLGPIVKHEQIIKHEPDAMDYSETKFKADAASTDPAVIKQELLMLKQDFKPSDLDKMSEKSSTICSPNTTDTMQQLLEAKPKRKRSSSSSSSPYKEKKRKKEKERDRDKDKEKEKDNKDKDANANAAVTNMFGSVGAGVNEKDKKLMTNDAGDVLEKAKDVMIDSLKPATKDTLDAERIDNSTQMQFPPTNHERLESEKSHPQLQVEKPEQQSDKSYGNNIDKSSMDHNALPENTSTTVTNTASPAHLQISNLTTMATSSLTTTSIMPPPANVGLNTTHPTAEPAVSGTSNAKAMSASDSNTTTPTMVSSTTPDGNIDPPSTATTPKVIYRSYFERDEEALHDEFSITKEGTFLQEAIQRKHAADREQNILNQVALYLEAVVYFLLSGAAMEQQSRTEDPAWTMYKDTLVLIKYITTKFRQLQQVSSADQTSTLNKYAVLSLRCQSLISLKLFKLKRISFRQVNTICMDFLKSGKGDIINGNTSSSMSPSNSVCSQGSGSNTPPGKIVPQDIHSALQQQNQYFHYLANSHELWEQADRLVKQNNLTDFFIALDHKNGPLTLHSSVYEVFRYVQAGLKKLKDNAYTIITTTTTTRTANYVKSQQQLQHNLLYNTQIFCVAVKTNS</sequence>
<feature type="compositionally biased region" description="Pro residues" evidence="13">
    <location>
        <begin position="123"/>
        <end position="136"/>
    </location>
</feature>
<dbReference type="RefSeq" id="XP_058987394.1">
    <property type="nucleotide sequence ID" value="XM_059131411.1"/>
</dbReference>
<comment type="similarity">
    <text evidence="2">Belongs to the AF4 family.</text>
</comment>
<feature type="compositionally biased region" description="Low complexity" evidence="13">
    <location>
        <begin position="1895"/>
        <end position="1906"/>
    </location>
</feature>
<dbReference type="GeneID" id="109614186"/>
<feature type="compositionally biased region" description="Polar residues" evidence="13">
    <location>
        <begin position="1880"/>
        <end position="1894"/>
    </location>
</feature>
<accession>A0ABM3VNL6</accession>
<evidence type="ECO:0000256" key="4">
    <source>
        <dbReference type="ARBA" id="ARBA00022473"/>
    </source>
</evidence>
<evidence type="ECO:0000313" key="15">
    <source>
        <dbReference type="Proteomes" id="UP001652621"/>
    </source>
</evidence>
<feature type="compositionally biased region" description="Polar residues" evidence="13">
    <location>
        <begin position="547"/>
        <end position="556"/>
    </location>
</feature>